<dbReference type="CDD" id="cd12411">
    <property type="entry name" value="RRM_ist3_like"/>
    <property type="match status" value="1"/>
</dbReference>
<dbReference type="PANTHER" id="PTHR45880:SF1">
    <property type="entry name" value="RNA-BINDING MOTIF PROTEIN, X-LINKED 2"/>
    <property type="match status" value="1"/>
</dbReference>
<dbReference type="Pfam" id="PF00076">
    <property type="entry name" value="RRM_1"/>
    <property type="match status" value="1"/>
</dbReference>
<dbReference type="Proteomes" id="UP000694888">
    <property type="component" value="Unplaced"/>
</dbReference>
<feature type="compositionally biased region" description="Basic and acidic residues" evidence="3">
    <location>
        <begin position="232"/>
        <end position="248"/>
    </location>
</feature>
<evidence type="ECO:0000256" key="2">
    <source>
        <dbReference type="PROSITE-ProRule" id="PRU00176"/>
    </source>
</evidence>
<evidence type="ECO:0000259" key="4">
    <source>
        <dbReference type="PROSITE" id="PS50102"/>
    </source>
</evidence>
<feature type="domain" description="RRM" evidence="4">
    <location>
        <begin position="36"/>
        <end position="114"/>
    </location>
</feature>
<dbReference type="InterPro" id="IPR012677">
    <property type="entry name" value="Nucleotide-bd_a/b_plait_sf"/>
</dbReference>
<keyword evidence="1 2" id="KW-0694">RNA-binding</keyword>
<sequence length="397" mass="46854">MNPLTNIRNVQKLNERELELGVIGKKSWHDEYKDSAWLFIGGLPYDLSEGDIICVFSQYGEVVNFNLVRDHKSGKSKGFAFLCYEDQRSTVLSVDNLNGIKILGRTIRVDHVKEYKVPKDHKNDDELVLKMREEGCAPKIQESSEGEEEEEVMEKAKQMKKEKKKSKKEKKKKKKKKASSSDNSESESEHGESKAQVLEDIEIKRERHDAGYDMALNNSRVQYDRNYPALDGRGDRQMKNEDRRRFPGKDFPSSSSRDRRRSPHSPSGDEDDSPQRKGYNGKSEKERRRDGDRREQHSRFDRDRENDGHQDRQRGRDTDRSRERFPDRQREKQKSEDSDRDRGRREDDRDRHGSSSRGRDKGRDDDREYDRGRDRGRDDDRDYDGGRDRSHDRNRRR</sequence>
<dbReference type="PANTHER" id="PTHR45880">
    <property type="entry name" value="RNA-BINDING MOTIF PROTEIN, X-LINKED 2"/>
    <property type="match status" value="1"/>
</dbReference>
<dbReference type="InterPro" id="IPR000504">
    <property type="entry name" value="RRM_dom"/>
</dbReference>
<accession>A0ABM0K6C6</accession>
<feature type="compositionally biased region" description="Basic and acidic residues" evidence="3">
    <location>
        <begin position="201"/>
        <end position="211"/>
    </location>
</feature>
<evidence type="ECO:0000313" key="6">
    <source>
        <dbReference type="RefSeq" id="XP_005109774.1"/>
    </source>
</evidence>
<feature type="compositionally biased region" description="Basic and acidic residues" evidence="3">
    <location>
        <begin position="282"/>
        <end position="391"/>
    </location>
</feature>
<evidence type="ECO:0000256" key="3">
    <source>
        <dbReference type="SAM" id="MobiDB-lite"/>
    </source>
</evidence>
<proteinExistence type="predicted"/>
<protein>
    <submittedName>
        <fullName evidence="6">RNA-binding motif protein, X-linked 2</fullName>
    </submittedName>
</protein>
<feature type="compositionally biased region" description="Basic residues" evidence="3">
    <location>
        <begin position="160"/>
        <end position="178"/>
    </location>
</feature>
<dbReference type="InterPro" id="IPR035979">
    <property type="entry name" value="RBD_domain_sf"/>
</dbReference>
<name>A0ABM0K6C6_APLCA</name>
<evidence type="ECO:0000313" key="5">
    <source>
        <dbReference type="Proteomes" id="UP000694888"/>
    </source>
</evidence>
<dbReference type="Gene3D" id="3.30.70.330">
    <property type="match status" value="1"/>
</dbReference>
<gene>
    <name evidence="6" type="primary">LOC101856932</name>
</gene>
<reference evidence="6" key="1">
    <citation type="submission" date="2025-08" db="UniProtKB">
        <authorList>
            <consortium name="RefSeq"/>
        </authorList>
    </citation>
    <scope>IDENTIFICATION</scope>
</reference>
<dbReference type="RefSeq" id="XP_005109774.1">
    <property type="nucleotide sequence ID" value="XM_005109717.3"/>
</dbReference>
<feature type="region of interest" description="Disordered" evidence="3">
    <location>
        <begin position="136"/>
        <end position="397"/>
    </location>
</feature>
<dbReference type="GeneID" id="101856932"/>
<organism evidence="5 6">
    <name type="scientific">Aplysia californica</name>
    <name type="common">California sea hare</name>
    <dbReference type="NCBI Taxonomy" id="6500"/>
    <lineage>
        <taxon>Eukaryota</taxon>
        <taxon>Metazoa</taxon>
        <taxon>Spiralia</taxon>
        <taxon>Lophotrochozoa</taxon>
        <taxon>Mollusca</taxon>
        <taxon>Gastropoda</taxon>
        <taxon>Heterobranchia</taxon>
        <taxon>Euthyneura</taxon>
        <taxon>Tectipleura</taxon>
        <taxon>Aplysiida</taxon>
        <taxon>Aplysioidea</taxon>
        <taxon>Aplysiidae</taxon>
        <taxon>Aplysia</taxon>
    </lineage>
</organism>
<evidence type="ECO:0000256" key="1">
    <source>
        <dbReference type="ARBA" id="ARBA00022884"/>
    </source>
</evidence>
<dbReference type="InterPro" id="IPR051847">
    <property type="entry name" value="RNA_proc/Spliceosome_comp"/>
</dbReference>
<dbReference type="SMART" id="SM00360">
    <property type="entry name" value="RRM"/>
    <property type="match status" value="1"/>
</dbReference>
<keyword evidence="5" id="KW-1185">Reference proteome</keyword>
<dbReference type="SUPFAM" id="SSF54928">
    <property type="entry name" value="RNA-binding domain, RBD"/>
    <property type="match status" value="1"/>
</dbReference>
<dbReference type="PROSITE" id="PS50102">
    <property type="entry name" value="RRM"/>
    <property type="match status" value="1"/>
</dbReference>
<dbReference type="InterPro" id="IPR045844">
    <property type="entry name" value="RRM_Ist3-like"/>
</dbReference>